<reference evidence="6" key="1">
    <citation type="submission" date="2022-04" db="EMBL/GenBank/DDBJ databases">
        <title>A functionally conserved STORR gene fusion in Papaver species that diverged 16.8 million years ago.</title>
        <authorList>
            <person name="Catania T."/>
        </authorList>
    </citation>
    <scope>NUCLEOTIDE SEQUENCE</scope>
    <source>
        <strain evidence="6">S-188037</strain>
    </source>
</reference>
<keyword evidence="4" id="KW-0539">Nucleus</keyword>
<dbReference type="SUPFAM" id="SSF101941">
    <property type="entry name" value="NAC domain"/>
    <property type="match status" value="1"/>
</dbReference>
<dbReference type="AlphaFoldDB" id="A0AAD4TCZ2"/>
<dbReference type="PANTHER" id="PTHR31719">
    <property type="entry name" value="NAC TRANSCRIPTION FACTOR 56"/>
    <property type="match status" value="1"/>
</dbReference>
<evidence type="ECO:0000313" key="6">
    <source>
        <dbReference type="EMBL" id="KAI3950085.1"/>
    </source>
</evidence>
<organism evidence="6 7">
    <name type="scientific">Papaver atlanticum</name>
    <dbReference type="NCBI Taxonomy" id="357466"/>
    <lineage>
        <taxon>Eukaryota</taxon>
        <taxon>Viridiplantae</taxon>
        <taxon>Streptophyta</taxon>
        <taxon>Embryophyta</taxon>
        <taxon>Tracheophyta</taxon>
        <taxon>Spermatophyta</taxon>
        <taxon>Magnoliopsida</taxon>
        <taxon>Ranunculales</taxon>
        <taxon>Papaveraceae</taxon>
        <taxon>Papaveroideae</taxon>
        <taxon>Papaver</taxon>
    </lineage>
</organism>
<name>A0AAD4TCZ2_9MAGN</name>
<feature type="domain" description="NAC" evidence="5">
    <location>
        <begin position="100"/>
        <end position="246"/>
    </location>
</feature>
<evidence type="ECO:0000259" key="5">
    <source>
        <dbReference type="PROSITE" id="PS51005"/>
    </source>
</evidence>
<dbReference type="EMBL" id="JAJJMB010002922">
    <property type="protein sequence ID" value="KAI3950085.1"/>
    <property type="molecule type" value="Genomic_DNA"/>
</dbReference>
<dbReference type="PANTHER" id="PTHR31719:SF94">
    <property type="entry name" value="PROTEIN ATAF2"/>
    <property type="match status" value="1"/>
</dbReference>
<protein>
    <recommendedName>
        <fullName evidence="5">NAC domain-containing protein</fullName>
    </recommendedName>
</protein>
<keyword evidence="7" id="KW-1185">Reference proteome</keyword>
<dbReference type="Pfam" id="PF02365">
    <property type="entry name" value="NAM"/>
    <property type="match status" value="1"/>
</dbReference>
<dbReference type="InterPro" id="IPR003441">
    <property type="entry name" value="NAC-dom"/>
</dbReference>
<dbReference type="GO" id="GO:0003677">
    <property type="term" value="F:DNA binding"/>
    <property type="evidence" value="ECO:0007669"/>
    <property type="project" value="UniProtKB-KW"/>
</dbReference>
<sequence length="246" mass="28484">MEEYDENIQVAANHQHQHEDAMVTMESSNNYDYNNQELLADHEDHYFGDYYHHDVLGVQYPSEIPPGFDNYNNQELLADQDQNLRDHHHDVPGVQYLMGLPPGFVFAPSDQELLSFYLKKKIQRPDFNFDGMPFIPDANVYGRHPQDLLAGIGKNSGYFFTWRTQRYAKGKRPTRTVEGHGYWRMSGGTETIKEGGRNVGEKSSLVFNIGLQSDKPRISTNWLMKEYHIADSEWVLCEIYLKGHGH</sequence>
<dbReference type="GO" id="GO:0006355">
    <property type="term" value="P:regulation of DNA-templated transcription"/>
    <property type="evidence" value="ECO:0007669"/>
    <property type="project" value="InterPro"/>
</dbReference>
<dbReference type="Proteomes" id="UP001202328">
    <property type="component" value="Unassembled WGS sequence"/>
</dbReference>
<evidence type="ECO:0000256" key="4">
    <source>
        <dbReference type="ARBA" id="ARBA00023242"/>
    </source>
</evidence>
<dbReference type="InterPro" id="IPR036093">
    <property type="entry name" value="NAC_dom_sf"/>
</dbReference>
<keyword evidence="3" id="KW-0804">Transcription</keyword>
<accession>A0AAD4TCZ2</accession>
<evidence type="ECO:0000256" key="2">
    <source>
        <dbReference type="ARBA" id="ARBA00023125"/>
    </source>
</evidence>
<dbReference type="Gene3D" id="2.170.150.80">
    <property type="entry name" value="NAC domain"/>
    <property type="match status" value="1"/>
</dbReference>
<evidence type="ECO:0000313" key="7">
    <source>
        <dbReference type="Proteomes" id="UP001202328"/>
    </source>
</evidence>
<keyword evidence="1" id="KW-0805">Transcription regulation</keyword>
<keyword evidence="2" id="KW-0238">DNA-binding</keyword>
<evidence type="ECO:0000256" key="3">
    <source>
        <dbReference type="ARBA" id="ARBA00023163"/>
    </source>
</evidence>
<gene>
    <name evidence="6" type="ORF">MKW98_008530</name>
</gene>
<proteinExistence type="predicted"/>
<dbReference type="PROSITE" id="PS51005">
    <property type="entry name" value="NAC"/>
    <property type="match status" value="1"/>
</dbReference>
<comment type="caution">
    <text evidence="6">The sequence shown here is derived from an EMBL/GenBank/DDBJ whole genome shotgun (WGS) entry which is preliminary data.</text>
</comment>
<evidence type="ECO:0000256" key="1">
    <source>
        <dbReference type="ARBA" id="ARBA00023015"/>
    </source>
</evidence>